<organism evidence="1">
    <name type="scientific">viral metagenome</name>
    <dbReference type="NCBI Taxonomy" id="1070528"/>
    <lineage>
        <taxon>unclassified sequences</taxon>
        <taxon>metagenomes</taxon>
        <taxon>organismal metagenomes</taxon>
    </lineage>
</organism>
<proteinExistence type="predicted"/>
<accession>A0A6H1ZPQ2</accession>
<name>A0A6H1ZPQ2_9ZZZZ</name>
<dbReference type="EMBL" id="MT144734">
    <property type="protein sequence ID" value="QJH98443.1"/>
    <property type="molecule type" value="Genomic_DNA"/>
</dbReference>
<protein>
    <submittedName>
        <fullName evidence="1">Uncharacterized protein</fullName>
    </submittedName>
</protein>
<dbReference type="EMBL" id="MT144128">
    <property type="protein sequence ID" value="QJA49287.1"/>
    <property type="molecule type" value="Genomic_DNA"/>
</dbReference>
<reference evidence="1" key="1">
    <citation type="submission" date="2020-03" db="EMBL/GenBank/DDBJ databases">
        <title>The deep terrestrial virosphere.</title>
        <authorList>
            <person name="Holmfeldt K."/>
            <person name="Nilsson E."/>
            <person name="Simone D."/>
            <person name="Lopez-Fernandez M."/>
            <person name="Wu X."/>
            <person name="de Brujin I."/>
            <person name="Lundin D."/>
            <person name="Andersson A."/>
            <person name="Bertilsson S."/>
            <person name="Dopson M."/>
        </authorList>
    </citation>
    <scope>NUCLEOTIDE SEQUENCE</scope>
    <source>
        <strain evidence="1">TM448A01287</strain>
        <strain evidence="2">TM448B01325</strain>
    </source>
</reference>
<evidence type="ECO:0000313" key="1">
    <source>
        <dbReference type="EMBL" id="QJA49287.1"/>
    </source>
</evidence>
<dbReference type="AlphaFoldDB" id="A0A6H1ZPQ2"/>
<evidence type="ECO:0000313" key="2">
    <source>
        <dbReference type="EMBL" id="QJH98443.1"/>
    </source>
</evidence>
<gene>
    <name evidence="1" type="ORF">TM448A01287_0018</name>
    <name evidence="2" type="ORF">TM448B01325_0002</name>
</gene>
<sequence length="364" mass="40384">MNTRLVEIFPRKNYAADATEIIDINLIDPISQLLVVIEPDCVGPVGTAVGHVVRAIEKVELVDGSDVLASLNGAEAQAIDFYHNWTAIPGRNRFLIGNYSKAVLPLNFGRYLFDDEFAVDPARHNNLQLKIKIDIGAAMEGNDDAYLTVLGQVFDQKAIAAKGFLMTKEVKQFTLVNASHEYTDLPLDYPYKQLFLRAQRYGTAPDDQVDTIKLSEDQDKKIPINSLTLKQIVDNLAGRYPLYHETILIGGNAAAFKYFCIPTREVYGVATQWRENVADQQASIFFGDGGRFSIRMAAAGPNQQVIMQGQCPHAVVPVLPDYSNDPADWYDVRALKSLRLDVKGAADVGVSQTAEIIAQQLRMY</sequence>